<gene>
    <name evidence="1" type="ORF">T12_12652</name>
    <name evidence="2" type="ORF">T12_4568</name>
</gene>
<dbReference type="AlphaFoldDB" id="A0A0V0Z3G1"/>
<dbReference type="EMBL" id="JYDQ01000560">
    <property type="protein sequence ID" value="KRY07080.1"/>
    <property type="molecule type" value="Genomic_DNA"/>
</dbReference>
<accession>A0A0V0Z3G1</accession>
<keyword evidence="3" id="KW-1185">Reference proteome</keyword>
<reference evidence="1 3" key="1">
    <citation type="submission" date="2015-01" db="EMBL/GenBank/DDBJ databases">
        <title>Evolution of Trichinella species and genotypes.</title>
        <authorList>
            <person name="Korhonen P.K."/>
            <person name="Edoardo P."/>
            <person name="Giuseppe L.R."/>
            <person name="Gasser R.B."/>
        </authorList>
    </citation>
    <scope>NUCLEOTIDE SEQUENCE [LARGE SCALE GENOMIC DNA]</scope>
    <source>
        <strain evidence="1">ISS2496</strain>
    </source>
</reference>
<comment type="caution">
    <text evidence="1">The sequence shown here is derived from an EMBL/GenBank/DDBJ whole genome shotgun (WGS) entry which is preliminary data.</text>
</comment>
<dbReference type="Proteomes" id="UP000054783">
    <property type="component" value="Unassembled WGS sequence"/>
</dbReference>
<proteinExistence type="predicted"/>
<sequence length="33" mass="3611">MLDNGLCSGRTPKLFKKILIDSIEDADGQLSCE</sequence>
<organism evidence="1 3">
    <name type="scientific">Trichinella patagoniensis</name>
    <dbReference type="NCBI Taxonomy" id="990121"/>
    <lineage>
        <taxon>Eukaryota</taxon>
        <taxon>Metazoa</taxon>
        <taxon>Ecdysozoa</taxon>
        <taxon>Nematoda</taxon>
        <taxon>Enoplea</taxon>
        <taxon>Dorylaimia</taxon>
        <taxon>Trichinellida</taxon>
        <taxon>Trichinellidae</taxon>
        <taxon>Trichinella</taxon>
    </lineage>
</organism>
<name>A0A0V0Z3G1_9BILA</name>
<protein>
    <submittedName>
        <fullName evidence="1">Uncharacterized protein</fullName>
    </submittedName>
</protein>
<evidence type="ECO:0000313" key="3">
    <source>
        <dbReference type="Proteomes" id="UP000054783"/>
    </source>
</evidence>
<evidence type="ECO:0000313" key="2">
    <source>
        <dbReference type="EMBL" id="KRY07080.1"/>
    </source>
</evidence>
<dbReference type="EMBL" id="JYDQ01000578">
    <property type="protein sequence ID" value="KRY07028.1"/>
    <property type="molecule type" value="Genomic_DNA"/>
</dbReference>
<evidence type="ECO:0000313" key="1">
    <source>
        <dbReference type="EMBL" id="KRY07028.1"/>
    </source>
</evidence>